<organism evidence="14 15">
    <name type="scientific">Limosilactobacillus frumenti DSM 13145</name>
    <dbReference type="NCBI Taxonomy" id="1423746"/>
    <lineage>
        <taxon>Bacteria</taxon>
        <taxon>Bacillati</taxon>
        <taxon>Bacillota</taxon>
        <taxon>Bacilli</taxon>
        <taxon>Lactobacillales</taxon>
        <taxon>Lactobacillaceae</taxon>
        <taxon>Limosilactobacillus</taxon>
    </lineage>
</organism>
<dbReference type="AlphaFoldDB" id="A0A0R1P593"/>
<keyword evidence="8 13" id="KW-1133">Transmembrane helix</keyword>
<dbReference type="EMBL" id="AZER01000016">
    <property type="protein sequence ID" value="KRL27257.1"/>
    <property type="molecule type" value="Genomic_DNA"/>
</dbReference>
<keyword evidence="5 13" id="KW-0812">Transmembrane</keyword>
<gene>
    <name evidence="14" type="ORF">FD27_GL001011</name>
</gene>
<evidence type="ECO:0000256" key="9">
    <source>
        <dbReference type="ARBA" id="ARBA00023065"/>
    </source>
</evidence>
<dbReference type="GO" id="GO:0016020">
    <property type="term" value="C:membrane"/>
    <property type="evidence" value="ECO:0007669"/>
    <property type="project" value="UniProtKB-SubCell"/>
</dbReference>
<evidence type="ECO:0000256" key="5">
    <source>
        <dbReference type="ARBA" id="ARBA00022692"/>
    </source>
</evidence>
<feature type="transmembrane region" description="Helical" evidence="13">
    <location>
        <begin position="55"/>
        <end position="75"/>
    </location>
</feature>
<evidence type="ECO:0000256" key="1">
    <source>
        <dbReference type="ARBA" id="ARBA00004141"/>
    </source>
</evidence>
<feature type="transmembrane region" description="Helical" evidence="13">
    <location>
        <begin position="151"/>
        <end position="169"/>
    </location>
</feature>
<feature type="transmembrane region" description="Helical" evidence="13">
    <location>
        <begin position="190"/>
        <end position="218"/>
    </location>
</feature>
<evidence type="ECO:0000256" key="11">
    <source>
        <dbReference type="ARBA" id="ARBA00023303"/>
    </source>
</evidence>
<keyword evidence="15" id="KW-1185">Reference proteome</keyword>
<comment type="caution">
    <text evidence="14">The sequence shown here is derived from an EMBL/GenBank/DDBJ whole genome shotgun (WGS) entry which is preliminary data.</text>
</comment>
<evidence type="ECO:0000313" key="15">
    <source>
        <dbReference type="Proteomes" id="UP000051445"/>
    </source>
</evidence>
<dbReference type="RefSeq" id="WP_235803018.1">
    <property type="nucleotide sequence ID" value="NZ_AZER01000016.1"/>
</dbReference>
<keyword evidence="10 13" id="KW-0472">Membrane</keyword>
<dbReference type="GO" id="GO:0005267">
    <property type="term" value="F:potassium channel activity"/>
    <property type="evidence" value="ECO:0007669"/>
    <property type="project" value="UniProtKB-KW"/>
</dbReference>
<dbReference type="STRING" id="1423746.FD27_GL001011"/>
<keyword evidence="4" id="KW-0633">Potassium transport</keyword>
<dbReference type="Proteomes" id="UP000051445">
    <property type="component" value="Unassembled WGS sequence"/>
</dbReference>
<dbReference type="PATRIC" id="fig|1423746.3.peg.1025"/>
<sequence>MAGEKCTIIDGDNMQNKVNSKLQPSTKEQVQRRLARLQAHEPLALKAHLDSLNDGIIAIIITIMVLEIPLPSQAAVSYHDFLKAIFIFGVSFFVVANFWYELNRILLMLKQTSKQLIICDFIFLAVLGLLPVLTKWMMVEPSRLAVLDYGVAYLAANLMKTVISVFAWEQLFTEIDGSPHMFAVKMGQRLLLLLIINVILLILAWFLPRWILLAYLLMSILDFFFPEKTAVDQRVQN</sequence>
<evidence type="ECO:0000256" key="8">
    <source>
        <dbReference type="ARBA" id="ARBA00022989"/>
    </source>
</evidence>
<proteinExistence type="inferred from homology"/>
<evidence type="ECO:0000256" key="12">
    <source>
        <dbReference type="ARBA" id="ARBA00034430"/>
    </source>
</evidence>
<evidence type="ECO:0000313" key="14">
    <source>
        <dbReference type="EMBL" id="KRL27257.1"/>
    </source>
</evidence>
<keyword evidence="9" id="KW-0406">Ion transport</keyword>
<keyword evidence="11" id="KW-0407">Ion channel</keyword>
<feature type="transmembrane region" description="Helical" evidence="13">
    <location>
        <begin position="121"/>
        <end position="139"/>
    </location>
</feature>
<evidence type="ECO:0000256" key="3">
    <source>
        <dbReference type="ARBA" id="ARBA00022448"/>
    </source>
</evidence>
<accession>A0A0R1P593</accession>
<reference evidence="14 15" key="1">
    <citation type="journal article" date="2015" name="Genome Announc.">
        <title>Expanding the biotechnology potential of lactobacilli through comparative genomics of 213 strains and associated genera.</title>
        <authorList>
            <person name="Sun Z."/>
            <person name="Harris H.M."/>
            <person name="McCann A."/>
            <person name="Guo C."/>
            <person name="Argimon S."/>
            <person name="Zhang W."/>
            <person name="Yang X."/>
            <person name="Jeffery I.B."/>
            <person name="Cooney J.C."/>
            <person name="Kagawa T.F."/>
            <person name="Liu W."/>
            <person name="Song Y."/>
            <person name="Salvetti E."/>
            <person name="Wrobel A."/>
            <person name="Rasinkangas P."/>
            <person name="Parkhill J."/>
            <person name="Rea M.C."/>
            <person name="O'Sullivan O."/>
            <person name="Ritari J."/>
            <person name="Douillard F.P."/>
            <person name="Paul Ross R."/>
            <person name="Yang R."/>
            <person name="Briner A.E."/>
            <person name="Felis G.E."/>
            <person name="de Vos W.M."/>
            <person name="Barrangou R."/>
            <person name="Klaenhammer T.R."/>
            <person name="Caufield P.W."/>
            <person name="Cui Y."/>
            <person name="Zhang H."/>
            <person name="O'Toole P.W."/>
        </authorList>
    </citation>
    <scope>NUCLEOTIDE SEQUENCE [LARGE SCALE GENOMIC DNA]</scope>
    <source>
        <strain evidence="14 15">DSM 13145</strain>
    </source>
</reference>
<feature type="transmembrane region" description="Helical" evidence="13">
    <location>
        <begin position="81"/>
        <end position="100"/>
    </location>
</feature>
<dbReference type="Pfam" id="PF06736">
    <property type="entry name" value="TMEM175"/>
    <property type="match status" value="1"/>
</dbReference>
<keyword evidence="7" id="KW-0630">Potassium</keyword>
<dbReference type="GO" id="GO:0015252">
    <property type="term" value="F:proton channel activity"/>
    <property type="evidence" value="ECO:0007669"/>
    <property type="project" value="InterPro"/>
</dbReference>
<protein>
    <recommendedName>
        <fullName evidence="16">Integral membrane protein</fullName>
    </recommendedName>
</protein>
<evidence type="ECO:0000256" key="2">
    <source>
        <dbReference type="ARBA" id="ARBA00006920"/>
    </source>
</evidence>
<comment type="subcellular location">
    <subcellularLocation>
        <location evidence="1">Membrane</location>
        <topology evidence="1">Multi-pass membrane protein</topology>
    </subcellularLocation>
</comment>
<comment type="similarity">
    <text evidence="2">Belongs to the TMEM175 family.</text>
</comment>
<keyword evidence="3" id="KW-0813">Transport</keyword>
<evidence type="ECO:0000256" key="10">
    <source>
        <dbReference type="ARBA" id="ARBA00023136"/>
    </source>
</evidence>
<evidence type="ECO:0000256" key="13">
    <source>
        <dbReference type="SAM" id="Phobius"/>
    </source>
</evidence>
<evidence type="ECO:0000256" key="7">
    <source>
        <dbReference type="ARBA" id="ARBA00022958"/>
    </source>
</evidence>
<evidence type="ECO:0000256" key="6">
    <source>
        <dbReference type="ARBA" id="ARBA00022826"/>
    </source>
</evidence>
<keyword evidence="6" id="KW-0631">Potassium channel</keyword>
<evidence type="ECO:0000256" key="4">
    <source>
        <dbReference type="ARBA" id="ARBA00022538"/>
    </source>
</evidence>
<dbReference type="InterPro" id="IPR010617">
    <property type="entry name" value="TMEM175-like"/>
</dbReference>
<evidence type="ECO:0008006" key="16">
    <source>
        <dbReference type="Google" id="ProtNLM"/>
    </source>
</evidence>
<comment type="catalytic activity">
    <reaction evidence="12">
        <text>K(+)(in) = K(+)(out)</text>
        <dbReference type="Rhea" id="RHEA:29463"/>
        <dbReference type="ChEBI" id="CHEBI:29103"/>
    </reaction>
</comment>
<name>A0A0R1P593_9LACO</name>